<reference evidence="3" key="3">
    <citation type="submission" date="2025-04" db="UniProtKB">
        <authorList>
            <consortium name="RefSeq"/>
        </authorList>
    </citation>
    <scope>IDENTIFICATION</scope>
    <source>
        <strain evidence="3">CBS 304.34</strain>
    </source>
</reference>
<dbReference type="EMBL" id="MU003693">
    <property type="protein sequence ID" value="KAF2816477.1"/>
    <property type="molecule type" value="Genomic_DNA"/>
</dbReference>
<evidence type="ECO:0000313" key="2">
    <source>
        <dbReference type="Proteomes" id="UP000504636"/>
    </source>
</evidence>
<sequence length="173" mass="19474">MAVRLQLFVALSSPHRQSLDRYRPAVTESAVQGADISACGRHRPLRLPCHRRVSRDPLRPPLAAREPGSSDDGIFVSAARRLYAAERDPRGLDALQAQRERLSAAVSATMDVLENETLSVEQWQLGDMCAAILPGYCEFRFPDRDWREGRPNLPKFVKRTESLAVFRENPHQG</sequence>
<dbReference type="OrthoDB" id="249703at2759"/>
<dbReference type="Proteomes" id="UP000504636">
    <property type="component" value="Unplaced"/>
</dbReference>
<evidence type="ECO:0000313" key="1">
    <source>
        <dbReference type="EMBL" id="KAF2816477.1"/>
    </source>
</evidence>
<organism evidence="1">
    <name type="scientific">Mytilinidion resinicola</name>
    <dbReference type="NCBI Taxonomy" id="574789"/>
    <lineage>
        <taxon>Eukaryota</taxon>
        <taxon>Fungi</taxon>
        <taxon>Dikarya</taxon>
        <taxon>Ascomycota</taxon>
        <taxon>Pezizomycotina</taxon>
        <taxon>Dothideomycetes</taxon>
        <taxon>Pleosporomycetidae</taxon>
        <taxon>Mytilinidiales</taxon>
        <taxon>Mytilinidiaceae</taxon>
        <taxon>Mytilinidion</taxon>
    </lineage>
</organism>
<dbReference type="AlphaFoldDB" id="A0A6A6Z8F3"/>
<dbReference type="GeneID" id="54468462"/>
<accession>A0A6A6Z8F3</accession>
<dbReference type="RefSeq" id="XP_033583441.1">
    <property type="nucleotide sequence ID" value="XM_033727569.1"/>
</dbReference>
<reference evidence="3" key="2">
    <citation type="submission" date="2020-04" db="EMBL/GenBank/DDBJ databases">
        <authorList>
            <consortium name="NCBI Genome Project"/>
        </authorList>
    </citation>
    <scope>NUCLEOTIDE SEQUENCE</scope>
    <source>
        <strain evidence="3">CBS 304.34</strain>
    </source>
</reference>
<protein>
    <submittedName>
        <fullName evidence="1 3">Uncharacterized protein</fullName>
    </submittedName>
</protein>
<gene>
    <name evidence="1 3" type="ORF">BDZ99DRAFT_566302</name>
</gene>
<reference evidence="1 3" key="1">
    <citation type="journal article" date="2020" name="Stud. Mycol.">
        <title>101 Dothideomycetes genomes: a test case for predicting lifestyles and emergence of pathogens.</title>
        <authorList>
            <person name="Haridas S."/>
            <person name="Albert R."/>
            <person name="Binder M."/>
            <person name="Bloem J."/>
            <person name="Labutti K."/>
            <person name="Salamov A."/>
            <person name="Andreopoulos B."/>
            <person name="Baker S."/>
            <person name="Barry K."/>
            <person name="Bills G."/>
            <person name="Bluhm B."/>
            <person name="Cannon C."/>
            <person name="Castanera R."/>
            <person name="Culley D."/>
            <person name="Daum C."/>
            <person name="Ezra D."/>
            <person name="Gonzalez J."/>
            <person name="Henrissat B."/>
            <person name="Kuo A."/>
            <person name="Liang C."/>
            <person name="Lipzen A."/>
            <person name="Lutzoni F."/>
            <person name="Magnuson J."/>
            <person name="Mondo S."/>
            <person name="Nolan M."/>
            <person name="Ohm R."/>
            <person name="Pangilinan J."/>
            <person name="Park H.-J."/>
            <person name="Ramirez L."/>
            <person name="Alfaro M."/>
            <person name="Sun H."/>
            <person name="Tritt A."/>
            <person name="Yoshinaga Y."/>
            <person name="Zwiers L.-H."/>
            <person name="Turgeon B."/>
            <person name="Goodwin S."/>
            <person name="Spatafora J."/>
            <person name="Crous P."/>
            <person name="Grigoriev I."/>
        </authorList>
    </citation>
    <scope>NUCLEOTIDE SEQUENCE</scope>
    <source>
        <strain evidence="1 3">CBS 304.34</strain>
    </source>
</reference>
<dbReference type="Gene3D" id="1.20.1050.10">
    <property type="match status" value="1"/>
</dbReference>
<proteinExistence type="predicted"/>
<keyword evidence="2" id="KW-1185">Reference proteome</keyword>
<name>A0A6A6Z8F3_9PEZI</name>
<evidence type="ECO:0000313" key="3">
    <source>
        <dbReference type="RefSeq" id="XP_033583441.1"/>
    </source>
</evidence>